<evidence type="ECO:0000259" key="2">
    <source>
        <dbReference type="PROSITE" id="PS50076"/>
    </source>
</evidence>
<protein>
    <submittedName>
        <fullName evidence="3">DnaJ-like protein</fullName>
    </submittedName>
</protein>
<evidence type="ECO:0000313" key="4">
    <source>
        <dbReference type="EMBL" id="TDP96891.1"/>
    </source>
</evidence>
<evidence type="ECO:0000313" key="6">
    <source>
        <dbReference type="Proteomes" id="UP000295176"/>
    </source>
</evidence>
<dbReference type="CDD" id="cd06257">
    <property type="entry name" value="DnaJ"/>
    <property type="match status" value="1"/>
</dbReference>
<dbReference type="Proteomes" id="UP000295176">
    <property type="component" value="Unassembled WGS sequence"/>
</dbReference>
<dbReference type="SMART" id="SM00271">
    <property type="entry name" value="DnaJ"/>
    <property type="match status" value="1"/>
</dbReference>
<dbReference type="PROSITE" id="PS50076">
    <property type="entry name" value="DNAJ_2"/>
    <property type="match status" value="1"/>
</dbReference>
<reference evidence="3 5" key="1">
    <citation type="submission" date="2018-04" db="EMBL/GenBank/DDBJ databases">
        <title>Subsurface microbial communities from deep shales in Ohio and West Virginia, USA.</title>
        <authorList>
            <person name="Wrighton K."/>
        </authorList>
    </citation>
    <scope>NUCLEOTIDE SEQUENCE [LARGE SCALE GENOMIC DNA]</scope>
    <source>
        <strain evidence="4 6">MSL 7</strain>
        <strain evidence="3 5">WC1</strain>
    </source>
</reference>
<dbReference type="SUPFAM" id="SSF46565">
    <property type="entry name" value="Chaperone J-domain"/>
    <property type="match status" value="1"/>
</dbReference>
<comment type="caution">
    <text evidence="3">The sequence shown here is derived from an EMBL/GenBank/DDBJ whole genome shotgun (WGS) entry which is preliminary data.</text>
</comment>
<sequence length="107" mass="12912">MNFEELNSKKVYQAAEILNLRDKESLAEIKKKHRQLIKKWHPDQCEKEPEICQQKIKEINEAYQVIKNYCSHYLYSFAEDEILENLPRDIQSDERLKRQFGDDPLWG</sequence>
<dbReference type="Proteomes" id="UP000244089">
    <property type="component" value="Unassembled WGS sequence"/>
</dbReference>
<evidence type="ECO:0000313" key="5">
    <source>
        <dbReference type="Proteomes" id="UP000244089"/>
    </source>
</evidence>
<dbReference type="GO" id="GO:0006260">
    <property type="term" value="P:DNA replication"/>
    <property type="evidence" value="ECO:0007669"/>
    <property type="project" value="UniProtKB-KW"/>
</dbReference>
<dbReference type="InterPro" id="IPR036869">
    <property type="entry name" value="J_dom_sf"/>
</dbReference>
<dbReference type="EMBL" id="SNXX01000007">
    <property type="protein sequence ID" value="TDP96891.1"/>
    <property type="molecule type" value="Genomic_DNA"/>
</dbReference>
<proteinExistence type="predicted"/>
<dbReference type="AlphaFoldDB" id="A0A2T5RRL7"/>
<dbReference type="EMBL" id="QAXS01000002">
    <property type="protein sequence ID" value="PTW02794.1"/>
    <property type="molecule type" value="Genomic_DNA"/>
</dbReference>
<dbReference type="PANTHER" id="PTHR24074">
    <property type="entry name" value="CO-CHAPERONE PROTEIN DJLA"/>
    <property type="match status" value="1"/>
</dbReference>
<feature type="domain" description="J" evidence="2">
    <location>
        <begin position="13"/>
        <end position="79"/>
    </location>
</feature>
<dbReference type="InterPro" id="IPR001623">
    <property type="entry name" value="DnaJ_domain"/>
</dbReference>
<accession>A0A2T5RRL7</accession>
<dbReference type="InterPro" id="IPR050817">
    <property type="entry name" value="DjlA_DnaK_co-chaperone"/>
</dbReference>
<dbReference type="OrthoDB" id="9779889at2"/>
<dbReference type="RefSeq" id="WP_108138053.1">
    <property type="nucleotide sequence ID" value="NZ_QAXS01000002.1"/>
</dbReference>
<dbReference type="Gene3D" id="1.10.287.110">
    <property type="entry name" value="DnaJ domain"/>
    <property type="match status" value="1"/>
</dbReference>
<evidence type="ECO:0000313" key="3">
    <source>
        <dbReference type="EMBL" id="PTW02794.1"/>
    </source>
</evidence>
<keyword evidence="1" id="KW-0235">DNA replication</keyword>
<name>A0A2T5RRL7_9FIRM</name>
<gene>
    <name evidence="4" type="ORF">C7957_10787</name>
    <name evidence="3" type="ORF">C8C76_102116</name>
</gene>
<dbReference type="Pfam" id="PF00226">
    <property type="entry name" value="DnaJ"/>
    <property type="match status" value="1"/>
</dbReference>
<dbReference type="PRINTS" id="PR00625">
    <property type="entry name" value="JDOMAIN"/>
</dbReference>
<organism evidence="3 5">
    <name type="scientific">Halanaerobium saccharolyticum</name>
    <dbReference type="NCBI Taxonomy" id="43595"/>
    <lineage>
        <taxon>Bacteria</taxon>
        <taxon>Bacillati</taxon>
        <taxon>Bacillota</taxon>
        <taxon>Clostridia</taxon>
        <taxon>Halanaerobiales</taxon>
        <taxon>Halanaerobiaceae</taxon>
        <taxon>Halanaerobium</taxon>
    </lineage>
</organism>
<evidence type="ECO:0000256" key="1">
    <source>
        <dbReference type="ARBA" id="ARBA00022705"/>
    </source>
</evidence>